<dbReference type="HOGENOM" id="CLU_122300_1_0_11"/>
<name>A1R7V2_PAEAT</name>
<evidence type="ECO:0008006" key="4">
    <source>
        <dbReference type="Google" id="ProtNLM"/>
    </source>
</evidence>
<dbReference type="eggNOG" id="ENOG50331I5">
    <property type="taxonomic scope" value="Bacteria"/>
</dbReference>
<proteinExistence type="predicted"/>
<evidence type="ECO:0000313" key="2">
    <source>
        <dbReference type="EMBL" id="ABM07933.1"/>
    </source>
</evidence>
<dbReference type="KEGG" id="aau:AAur_2593"/>
<evidence type="ECO:0000313" key="3">
    <source>
        <dbReference type="Proteomes" id="UP000000637"/>
    </source>
</evidence>
<evidence type="ECO:0000256" key="1">
    <source>
        <dbReference type="SAM" id="Phobius"/>
    </source>
</evidence>
<organism evidence="2 3">
    <name type="scientific">Paenarthrobacter aurescens (strain TC1)</name>
    <dbReference type="NCBI Taxonomy" id="290340"/>
    <lineage>
        <taxon>Bacteria</taxon>
        <taxon>Bacillati</taxon>
        <taxon>Actinomycetota</taxon>
        <taxon>Actinomycetes</taxon>
        <taxon>Micrococcales</taxon>
        <taxon>Micrococcaceae</taxon>
        <taxon>Paenarthrobacter</taxon>
    </lineage>
</organism>
<dbReference type="Proteomes" id="UP000000637">
    <property type="component" value="Chromosome"/>
</dbReference>
<dbReference type="EMBL" id="CP000474">
    <property type="protein sequence ID" value="ABM07933.1"/>
    <property type="molecule type" value="Genomic_DNA"/>
</dbReference>
<dbReference type="AlphaFoldDB" id="A1R7V2"/>
<sequence>MLLTTPNWAKRLQRGSDSTTLMDDSLIPFIALATAFTLLIISLCLFGVRRFNLRRALGTVDASICMAGNSWQMGVCRYQDNELEWFRLMSLSVIPKHKFKRSSLELLGRRQPTEDELVRIQPGVVVVELQYEGKEFMLAMNFDAYAGLSSWLEAGPVIGVGTWR</sequence>
<keyword evidence="1" id="KW-0472">Membrane</keyword>
<accession>A1R7V2</accession>
<keyword evidence="1" id="KW-0812">Transmembrane</keyword>
<dbReference type="Pfam" id="PF10739">
    <property type="entry name" value="DUF2550"/>
    <property type="match status" value="1"/>
</dbReference>
<dbReference type="STRING" id="290340.AAur_2593"/>
<dbReference type="InterPro" id="IPR019675">
    <property type="entry name" value="DUF2550"/>
</dbReference>
<keyword evidence="3" id="KW-1185">Reference proteome</keyword>
<protein>
    <recommendedName>
        <fullName evidence="4">DUF2550 family protein</fullName>
    </recommendedName>
</protein>
<feature type="transmembrane region" description="Helical" evidence="1">
    <location>
        <begin position="26"/>
        <end position="48"/>
    </location>
</feature>
<keyword evidence="1" id="KW-1133">Transmembrane helix</keyword>
<gene>
    <name evidence="2" type="ordered locus">AAur_2593</name>
</gene>
<reference evidence="2 3" key="1">
    <citation type="journal article" date="2006" name="PLoS Genet.">
        <title>Secrets of soil survival revealed by the genome sequence of Arthrobacter aurescens TC1.</title>
        <authorList>
            <person name="Mongodin E.F."/>
            <person name="Shapir N."/>
            <person name="Daugherty S.C."/>
            <person name="DeBoy R.T."/>
            <person name="Emerson J.B."/>
            <person name="Shvartzbeyn A."/>
            <person name="Radune D."/>
            <person name="Vamathevan J."/>
            <person name="Riggs F."/>
            <person name="Grinberg V."/>
            <person name="Khouri H."/>
            <person name="Wackett L.P."/>
            <person name="Nelson K.E."/>
            <person name="Sadowsky M.J."/>
        </authorList>
    </citation>
    <scope>NUCLEOTIDE SEQUENCE [LARGE SCALE GENOMIC DNA]</scope>
    <source>
        <strain evidence="2 3">TC1</strain>
    </source>
</reference>